<dbReference type="PANTHER" id="PTHR45947">
    <property type="entry name" value="SULFOQUINOVOSYL TRANSFERASE SQD2"/>
    <property type="match status" value="1"/>
</dbReference>
<sequence length="377" mass="41309">MGLFLKVAMCTDFYSSTGGIRTHIDLLSDTLVNSGHEVTIISKGVEGASRERVKSVGLPLLSRSSVLPPNPAHLREILRDGDFDIIHAHHAFTPTPLFSILLANELETPTVLTNHSVSFAYDYTPFWQPLAKFFYPYKELINSVDRVIAVSEAAAIFIGHFASEEKISVIPNPVHEDYFETGETDSRNRPSRGKTVLYVGRLSREKGVHKLPSILKTVSEEFSDVQLVIAGSGYLSKFIDLTARLNGIRNKVQMLGKVSREGSLPSLYERADAVVVPSLREAFSITLLEAMASGCPVVASRVGGMKEIIKDGHSGVLVGGKTSDFADALLRVLSDPSLSKELGWNARKVASKCRPRKIAEQVEEVYRDVAASRNTSP</sequence>
<gene>
    <name evidence="3" type="ORF">AKJ39_04490</name>
</gene>
<feature type="domain" description="Glycosyltransferase subfamily 4-like N-terminal" evidence="2">
    <location>
        <begin position="18"/>
        <end position="177"/>
    </location>
</feature>
<dbReference type="CDD" id="cd03801">
    <property type="entry name" value="GT4_PimA-like"/>
    <property type="match status" value="1"/>
</dbReference>
<reference evidence="3 4" key="1">
    <citation type="journal article" date="2016" name="Sci. Rep.">
        <title>Metabolic traits of an uncultured archaeal lineage -MSBL1- from brine pools of the Red Sea.</title>
        <authorList>
            <person name="Mwirichia R."/>
            <person name="Alam I."/>
            <person name="Rashid M."/>
            <person name="Vinu M."/>
            <person name="Ba-Alawi W."/>
            <person name="Anthony Kamau A."/>
            <person name="Kamanda Ngugi D."/>
            <person name="Goker M."/>
            <person name="Klenk H.P."/>
            <person name="Bajic V."/>
            <person name="Stingl U."/>
        </authorList>
    </citation>
    <scope>NUCLEOTIDE SEQUENCE [LARGE SCALE GENOMIC DNA]</scope>
    <source>
        <strain evidence="3">SCGC-AAA259J03</strain>
    </source>
</reference>
<organism evidence="3 4">
    <name type="scientific">candidate division MSBL1 archaeon SCGC-AAA259J03</name>
    <dbReference type="NCBI Taxonomy" id="1698269"/>
    <lineage>
        <taxon>Archaea</taxon>
        <taxon>Methanobacteriati</taxon>
        <taxon>Methanobacteriota</taxon>
        <taxon>candidate division MSBL1</taxon>
    </lineage>
</organism>
<dbReference type="Pfam" id="PF13439">
    <property type="entry name" value="Glyco_transf_4"/>
    <property type="match status" value="1"/>
</dbReference>
<proteinExistence type="predicted"/>
<evidence type="ECO:0000313" key="3">
    <source>
        <dbReference type="EMBL" id="KXA96526.1"/>
    </source>
</evidence>
<evidence type="ECO:0000259" key="2">
    <source>
        <dbReference type="Pfam" id="PF13439"/>
    </source>
</evidence>
<feature type="domain" description="Glycosyl transferase family 1" evidence="1">
    <location>
        <begin position="187"/>
        <end position="348"/>
    </location>
</feature>
<dbReference type="InterPro" id="IPR050194">
    <property type="entry name" value="Glycosyltransferase_grp1"/>
</dbReference>
<comment type="caution">
    <text evidence="3">The sequence shown here is derived from an EMBL/GenBank/DDBJ whole genome shotgun (WGS) entry which is preliminary data.</text>
</comment>
<dbReference type="GO" id="GO:0016757">
    <property type="term" value="F:glycosyltransferase activity"/>
    <property type="evidence" value="ECO:0007669"/>
    <property type="project" value="InterPro"/>
</dbReference>
<dbReference type="EMBL" id="LHXT01000098">
    <property type="protein sequence ID" value="KXA96526.1"/>
    <property type="molecule type" value="Genomic_DNA"/>
</dbReference>
<protein>
    <recommendedName>
        <fullName evidence="5">Glycosyl transferase family 1</fullName>
    </recommendedName>
</protein>
<evidence type="ECO:0000259" key="1">
    <source>
        <dbReference type="Pfam" id="PF00534"/>
    </source>
</evidence>
<accession>A0A656YV23</accession>
<dbReference type="InterPro" id="IPR028098">
    <property type="entry name" value="Glyco_trans_4-like_N"/>
</dbReference>
<evidence type="ECO:0008006" key="5">
    <source>
        <dbReference type="Google" id="ProtNLM"/>
    </source>
</evidence>
<dbReference type="InterPro" id="IPR001296">
    <property type="entry name" value="Glyco_trans_1"/>
</dbReference>
<dbReference type="AlphaFoldDB" id="A0A656YV23"/>
<keyword evidence="4" id="KW-1185">Reference proteome</keyword>
<evidence type="ECO:0000313" key="4">
    <source>
        <dbReference type="Proteomes" id="UP000070257"/>
    </source>
</evidence>
<name>A0A656YV23_9EURY</name>
<dbReference type="Proteomes" id="UP000070257">
    <property type="component" value="Unassembled WGS sequence"/>
</dbReference>
<dbReference type="PANTHER" id="PTHR45947:SF3">
    <property type="entry name" value="SULFOQUINOVOSYL TRANSFERASE SQD2"/>
    <property type="match status" value="1"/>
</dbReference>
<dbReference type="SUPFAM" id="SSF53756">
    <property type="entry name" value="UDP-Glycosyltransferase/glycogen phosphorylase"/>
    <property type="match status" value="1"/>
</dbReference>
<dbReference type="Gene3D" id="3.40.50.2000">
    <property type="entry name" value="Glycogen Phosphorylase B"/>
    <property type="match status" value="2"/>
</dbReference>
<dbReference type="Pfam" id="PF00534">
    <property type="entry name" value="Glycos_transf_1"/>
    <property type="match status" value="1"/>
</dbReference>